<dbReference type="Pfam" id="PF22692">
    <property type="entry name" value="LlgE_F_G_D1"/>
    <property type="match status" value="1"/>
</dbReference>
<keyword evidence="8" id="KW-0282">Flagellum</keyword>
<dbReference type="PANTHER" id="PTHR30435:SF1">
    <property type="entry name" value="FLAGELLAR HOOK PROTEIN FLGE"/>
    <property type="match status" value="1"/>
</dbReference>
<reference evidence="8 9" key="1">
    <citation type="submission" date="2018-11" db="EMBL/GenBank/DDBJ databases">
        <title>Genome sequencing and assembly of Clostridium tagluense strain A121.</title>
        <authorList>
            <person name="Murakami T."/>
            <person name="Segawa T."/>
            <person name="Shcherbakova V.A."/>
            <person name="Mori H."/>
            <person name="Yoshimura Y."/>
        </authorList>
    </citation>
    <scope>NUCLEOTIDE SEQUENCE [LARGE SCALE GENOMIC DNA]</scope>
    <source>
        <strain evidence="8 9">A121</strain>
    </source>
</reference>
<accession>A0A401UHL4</accession>
<evidence type="ECO:0000313" key="9">
    <source>
        <dbReference type="Proteomes" id="UP000287872"/>
    </source>
</evidence>
<feature type="domain" description="Flagellar hook protein FlgE/F/G-like D1" evidence="7">
    <location>
        <begin position="129"/>
        <end position="246"/>
    </location>
</feature>
<comment type="subcellular location">
    <subcellularLocation>
        <location evidence="1 4">Bacterial flagellum basal body</location>
    </subcellularLocation>
</comment>
<dbReference type="InterPro" id="IPR001444">
    <property type="entry name" value="Flag_bb_rod_N"/>
</dbReference>
<comment type="function">
    <text evidence="4">A flexible structure which links the flagellar filament to the drive apparatus in the basal body.</text>
</comment>
<proteinExistence type="inferred from homology"/>
<dbReference type="SUPFAM" id="SSF117143">
    <property type="entry name" value="Flagellar hook protein flgE"/>
    <property type="match status" value="1"/>
</dbReference>
<evidence type="ECO:0000256" key="4">
    <source>
        <dbReference type="RuleBase" id="RU362116"/>
    </source>
</evidence>
<evidence type="ECO:0000256" key="1">
    <source>
        <dbReference type="ARBA" id="ARBA00004117"/>
    </source>
</evidence>
<dbReference type="GO" id="GO:0071978">
    <property type="term" value="P:bacterial-type flagellum-dependent swarming motility"/>
    <property type="evidence" value="ECO:0007669"/>
    <property type="project" value="TreeGrafter"/>
</dbReference>
<evidence type="ECO:0000256" key="3">
    <source>
        <dbReference type="ARBA" id="ARBA00023143"/>
    </source>
</evidence>
<dbReference type="PANTHER" id="PTHR30435">
    <property type="entry name" value="FLAGELLAR PROTEIN"/>
    <property type="match status" value="1"/>
</dbReference>
<dbReference type="GO" id="GO:0009424">
    <property type="term" value="C:bacterial-type flagellum hook"/>
    <property type="evidence" value="ECO:0007669"/>
    <property type="project" value="TreeGrafter"/>
</dbReference>
<keyword evidence="9" id="KW-1185">Reference proteome</keyword>
<keyword evidence="8" id="KW-0969">Cilium</keyword>
<dbReference type="Proteomes" id="UP000287872">
    <property type="component" value="Unassembled WGS sequence"/>
</dbReference>
<protein>
    <recommendedName>
        <fullName evidence="4">Flagellar hook protein FlgE</fullName>
    </recommendedName>
</protein>
<dbReference type="InterPro" id="IPR020013">
    <property type="entry name" value="Flagellar_FlgE/F/G"/>
</dbReference>
<comment type="caution">
    <text evidence="8">The sequence shown here is derived from an EMBL/GenBank/DDBJ whole genome shotgun (WGS) entry which is preliminary data.</text>
</comment>
<dbReference type="OrthoDB" id="9804559at2"/>
<dbReference type="InterPro" id="IPR010930">
    <property type="entry name" value="Flg_bb/hook_C_dom"/>
</dbReference>
<dbReference type="GO" id="GO:0009425">
    <property type="term" value="C:bacterial-type flagellum basal body"/>
    <property type="evidence" value="ECO:0007669"/>
    <property type="project" value="UniProtKB-SubCell"/>
</dbReference>
<gene>
    <name evidence="8" type="primary">flgE</name>
    <name evidence="8" type="ORF">Ctaglu_05920</name>
</gene>
<dbReference type="NCBIfam" id="TIGR03506">
    <property type="entry name" value="FlgEFG_subfam"/>
    <property type="match status" value="1"/>
</dbReference>
<dbReference type="AlphaFoldDB" id="A0A401UHL4"/>
<keyword evidence="8" id="KW-0966">Cell projection</keyword>
<evidence type="ECO:0000259" key="6">
    <source>
        <dbReference type="Pfam" id="PF06429"/>
    </source>
</evidence>
<evidence type="ECO:0000256" key="2">
    <source>
        <dbReference type="ARBA" id="ARBA00009677"/>
    </source>
</evidence>
<feature type="domain" description="Flagellar basal-body/hook protein C-terminal" evidence="6">
    <location>
        <begin position="319"/>
        <end position="362"/>
    </location>
</feature>
<evidence type="ECO:0000259" key="7">
    <source>
        <dbReference type="Pfam" id="PF22692"/>
    </source>
</evidence>
<sequence length="365" mass="37594">MLRSLYAGISGMKANQVKLDVIGNNIANCGTTSFKGARVRFQDMVSQNMSQALAPGASQGGINPKQVGLGVQVAGIDTLVGQGGMQPTSRNLDVAMDGEGYLMVAKGRTPVTNDLGVGINTTEHTASPPSGTDLFYTRDGALTLDKSGNLLNSDGLRVLGYAISSGDGTNASVDYDLSKSTTEPPTSPTLTYVNADSTTLTPSATLVPLVIPEKISVPADDTTTPPTLGGDFRVKTFSIEKDGVIKAVLEGGKVAILGQIAVASFKNPAGLSKVGGNIYQNTSNSGAAIVRTGKNVVPADGATDAGVVDNGAGYGDMLQGMLEMSNVDLAEQFTDMIIATRAFQAAGKTISTGDEILQDIIGLKR</sequence>
<dbReference type="InterPro" id="IPR037925">
    <property type="entry name" value="FlgE/F/G-like"/>
</dbReference>
<evidence type="ECO:0000313" key="8">
    <source>
        <dbReference type="EMBL" id="GCD08969.1"/>
    </source>
</evidence>
<evidence type="ECO:0000259" key="5">
    <source>
        <dbReference type="Pfam" id="PF00460"/>
    </source>
</evidence>
<dbReference type="Pfam" id="PF06429">
    <property type="entry name" value="Flg_bbr_C"/>
    <property type="match status" value="1"/>
</dbReference>
<dbReference type="GO" id="GO:0005829">
    <property type="term" value="C:cytosol"/>
    <property type="evidence" value="ECO:0007669"/>
    <property type="project" value="TreeGrafter"/>
</dbReference>
<dbReference type="RefSeq" id="WP_124997958.1">
    <property type="nucleotide sequence ID" value="NZ_BHYK01000003.1"/>
</dbReference>
<dbReference type="Pfam" id="PF00460">
    <property type="entry name" value="Flg_bb_rod"/>
    <property type="match status" value="1"/>
</dbReference>
<keyword evidence="3 4" id="KW-0975">Bacterial flagellum</keyword>
<dbReference type="EMBL" id="BHYK01000003">
    <property type="protein sequence ID" value="GCD08969.1"/>
    <property type="molecule type" value="Genomic_DNA"/>
</dbReference>
<feature type="domain" description="Flagellar basal body rod protein N-terminal" evidence="5">
    <location>
        <begin position="5"/>
        <end position="35"/>
    </location>
</feature>
<dbReference type="InterPro" id="IPR053967">
    <property type="entry name" value="LlgE_F_G-like_D1"/>
</dbReference>
<comment type="similarity">
    <text evidence="2 4">Belongs to the flagella basal body rod proteins family.</text>
</comment>
<organism evidence="8 9">
    <name type="scientific">Clostridium tagluense</name>
    <dbReference type="NCBI Taxonomy" id="360422"/>
    <lineage>
        <taxon>Bacteria</taxon>
        <taxon>Bacillati</taxon>
        <taxon>Bacillota</taxon>
        <taxon>Clostridia</taxon>
        <taxon>Eubacteriales</taxon>
        <taxon>Clostridiaceae</taxon>
        <taxon>Clostridium</taxon>
    </lineage>
</organism>
<name>A0A401UHL4_9CLOT</name>